<keyword evidence="5 6" id="KW-0378">Hydrolase</keyword>
<dbReference type="GO" id="GO:0016788">
    <property type="term" value="F:hydrolase activity, acting on ester bonds"/>
    <property type="evidence" value="ECO:0007669"/>
    <property type="project" value="InterPro"/>
</dbReference>
<evidence type="ECO:0000256" key="1">
    <source>
        <dbReference type="ARBA" id="ARBA00006654"/>
    </source>
</evidence>
<dbReference type="InterPro" id="IPR004843">
    <property type="entry name" value="Calcineurin-like_PHP"/>
</dbReference>
<sequence>MASFLLRFRFSALALFLWASLFTGFLLDSLPCHAQEKAGLELLLLHTNDLHSYLAGRDAHGNACLKSEGCTGGFARLATAMKRARAEHDNVLAVDAGDQFQGTLFFTANKWPMLADINSLMPYDAMTLGNHEFDDGCEATAGFVRAQPYPVLAANLDARPGCPLRGTPFRPWIIKEVRGVKVGIVGLANPSVRTLSAACPETWFYKSETTLKKAVAELEKQGVRHIIAVTHLGLPKDLELARSVDGVDIIVGGHTHDYLGPKSSKGPYPIVEHSPSGKPVLVVTAGALAKYLGQLDVTFDAQGVPVRWQGEALPLDASIPPDPAVEAKIAQYAQKLEAFTSVTVGQNNLNAPDGLHQCRIGECLSGLIATDSMLDYGRSYGAQAAIINGGGLRAPLRQGALNLGDMLAVLPFGNKVIIRDFSGEQLLAALEHGVADYKGVGSPLLHTAGLRYVYNPALPSGKRIVRAELLDAGGAARPLDPAARYRVVLVDYLERRGDGYAMLAKGSPVEAPDPVDVDVLAAYIKKFSPLTALPPDRLIRQTN</sequence>
<evidence type="ECO:0000256" key="4">
    <source>
        <dbReference type="ARBA" id="ARBA00022741"/>
    </source>
</evidence>
<dbReference type="FunFam" id="3.60.21.10:FF:000020">
    <property type="entry name" value="NT5E isoform 4"/>
    <property type="match status" value="1"/>
</dbReference>
<evidence type="ECO:0000259" key="7">
    <source>
        <dbReference type="Pfam" id="PF00149"/>
    </source>
</evidence>
<dbReference type="InterPro" id="IPR029052">
    <property type="entry name" value="Metallo-depent_PP-like"/>
</dbReference>
<dbReference type="GO" id="GO:0046872">
    <property type="term" value="F:metal ion binding"/>
    <property type="evidence" value="ECO:0007669"/>
    <property type="project" value="UniProtKB-KW"/>
</dbReference>
<dbReference type="Pfam" id="PF00149">
    <property type="entry name" value="Metallophos"/>
    <property type="match status" value="1"/>
</dbReference>
<reference evidence="9" key="1">
    <citation type="submission" date="2016-04" db="EMBL/GenBank/DDBJ databases">
        <authorList>
            <person name="Evans L.H."/>
            <person name="Alamgir A."/>
            <person name="Owens N."/>
            <person name="Weber N.D."/>
            <person name="Virtaneva K."/>
            <person name="Barbian K."/>
            <person name="Babar A."/>
            <person name="Rosenke K."/>
        </authorList>
    </citation>
    <scope>NUCLEOTIDE SEQUENCE</scope>
    <source>
        <strain evidence="9">92-2</strain>
    </source>
</reference>
<dbReference type="EMBL" id="FLUP01000001">
    <property type="protein sequence ID" value="SBV94215.1"/>
    <property type="molecule type" value="Genomic_DNA"/>
</dbReference>
<dbReference type="PROSITE" id="PS00785">
    <property type="entry name" value="5_NUCLEOTIDASE_1"/>
    <property type="match status" value="1"/>
</dbReference>
<accession>A0A212J4W1</accession>
<feature type="domain" description="Calcineurin-like phosphoesterase" evidence="7">
    <location>
        <begin position="44"/>
        <end position="258"/>
    </location>
</feature>
<dbReference type="Gene3D" id="3.60.21.10">
    <property type="match status" value="1"/>
</dbReference>
<dbReference type="InterPro" id="IPR006179">
    <property type="entry name" value="5_nucleotidase/apyrase"/>
</dbReference>
<dbReference type="Pfam" id="PF02872">
    <property type="entry name" value="5_nucleotid_C"/>
    <property type="match status" value="1"/>
</dbReference>
<gene>
    <name evidence="9" type="ORF">KM92DES2_10500</name>
</gene>
<dbReference type="Gene3D" id="3.90.780.10">
    <property type="entry name" value="5'-Nucleotidase, C-terminal domain"/>
    <property type="match status" value="1"/>
</dbReference>
<dbReference type="GO" id="GO:0009166">
    <property type="term" value="P:nucleotide catabolic process"/>
    <property type="evidence" value="ECO:0007669"/>
    <property type="project" value="InterPro"/>
</dbReference>
<evidence type="ECO:0000256" key="2">
    <source>
        <dbReference type="ARBA" id="ARBA00022723"/>
    </source>
</evidence>
<protein>
    <recommendedName>
        <fullName evidence="10">5'-nucleotidase</fullName>
    </recommendedName>
</protein>
<dbReference type="PANTHER" id="PTHR11575">
    <property type="entry name" value="5'-NUCLEOTIDASE-RELATED"/>
    <property type="match status" value="1"/>
</dbReference>
<proteinExistence type="inferred from homology"/>
<feature type="domain" description="5'-Nucleotidase C-terminal" evidence="8">
    <location>
        <begin position="355"/>
        <end position="504"/>
    </location>
</feature>
<evidence type="ECO:0000259" key="8">
    <source>
        <dbReference type="Pfam" id="PF02872"/>
    </source>
</evidence>
<name>A0A212J4W1_9BACT</name>
<evidence type="ECO:0000256" key="5">
    <source>
        <dbReference type="ARBA" id="ARBA00022801"/>
    </source>
</evidence>
<dbReference type="PANTHER" id="PTHR11575:SF24">
    <property type="entry name" value="5'-NUCLEOTIDASE"/>
    <property type="match status" value="1"/>
</dbReference>
<keyword evidence="2" id="KW-0479">Metal-binding</keyword>
<evidence type="ECO:0000256" key="3">
    <source>
        <dbReference type="ARBA" id="ARBA00022729"/>
    </source>
</evidence>
<keyword evidence="3" id="KW-0732">Signal</keyword>
<dbReference type="PRINTS" id="PR01607">
    <property type="entry name" value="APYRASEFAMLY"/>
</dbReference>
<dbReference type="RefSeq" id="WP_227117685.1">
    <property type="nucleotide sequence ID" value="NZ_LT598928.1"/>
</dbReference>
<dbReference type="AlphaFoldDB" id="A0A212J4W1"/>
<evidence type="ECO:0000313" key="9">
    <source>
        <dbReference type="EMBL" id="SBV94215.1"/>
    </source>
</evidence>
<dbReference type="SUPFAM" id="SSF56300">
    <property type="entry name" value="Metallo-dependent phosphatases"/>
    <property type="match status" value="1"/>
</dbReference>
<dbReference type="InterPro" id="IPR036907">
    <property type="entry name" value="5'-Nucleotdase_C_sf"/>
</dbReference>
<dbReference type="InterPro" id="IPR006146">
    <property type="entry name" value="5'-Nucleotdase_CS"/>
</dbReference>
<dbReference type="GO" id="GO:0000166">
    <property type="term" value="F:nucleotide binding"/>
    <property type="evidence" value="ECO:0007669"/>
    <property type="project" value="UniProtKB-KW"/>
</dbReference>
<dbReference type="SUPFAM" id="SSF55816">
    <property type="entry name" value="5'-nucleotidase (syn. UDP-sugar hydrolase), C-terminal domain"/>
    <property type="match status" value="1"/>
</dbReference>
<comment type="similarity">
    <text evidence="1 6">Belongs to the 5'-nucleotidase family.</text>
</comment>
<keyword evidence="4 6" id="KW-0547">Nucleotide-binding</keyword>
<dbReference type="InterPro" id="IPR008334">
    <property type="entry name" value="5'-Nucleotdase_C"/>
</dbReference>
<dbReference type="PROSITE" id="PS00786">
    <property type="entry name" value="5_NUCLEOTIDASE_2"/>
    <property type="match status" value="1"/>
</dbReference>
<evidence type="ECO:0008006" key="10">
    <source>
        <dbReference type="Google" id="ProtNLM"/>
    </source>
</evidence>
<evidence type="ECO:0000256" key="6">
    <source>
        <dbReference type="RuleBase" id="RU362119"/>
    </source>
</evidence>
<organism evidence="9">
    <name type="scientific">uncultured Desulfovibrio sp</name>
    <dbReference type="NCBI Taxonomy" id="167968"/>
    <lineage>
        <taxon>Bacteria</taxon>
        <taxon>Pseudomonadati</taxon>
        <taxon>Thermodesulfobacteriota</taxon>
        <taxon>Desulfovibrionia</taxon>
        <taxon>Desulfovibrionales</taxon>
        <taxon>Desulfovibrionaceae</taxon>
        <taxon>Desulfovibrio</taxon>
        <taxon>environmental samples</taxon>
    </lineage>
</organism>